<dbReference type="AlphaFoldDB" id="A0AAV4XIN7"/>
<evidence type="ECO:0000313" key="2">
    <source>
        <dbReference type="Proteomes" id="UP001054945"/>
    </source>
</evidence>
<dbReference type="EMBL" id="BPLR01017707">
    <property type="protein sequence ID" value="GIY93795.1"/>
    <property type="molecule type" value="Genomic_DNA"/>
</dbReference>
<name>A0AAV4XIN7_CAEEX</name>
<sequence>MRKWGIECGGELPPEGETHVIFQHTIRKRSSFTVDSGCSSNGALWTAVNDIRQGFVDAASQRWHDKKSEAIVIYSAKSQSGKKNVRYNRSHQVQFCSSGRIPEGKPIPTM</sequence>
<organism evidence="1 2">
    <name type="scientific">Caerostris extrusa</name>
    <name type="common">Bark spider</name>
    <name type="synonym">Caerostris bankana</name>
    <dbReference type="NCBI Taxonomy" id="172846"/>
    <lineage>
        <taxon>Eukaryota</taxon>
        <taxon>Metazoa</taxon>
        <taxon>Ecdysozoa</taxon>
        <taxon>Arthropoda</taxon>
        <taxon>Chelicerata</taxon>
        <taxon>Arachnida</taxon>
        <taxon>Araneae</taxon>
        <taxon>Araneomorphae</taxon>
        <taxon>Entelegynae</taxon>
        <taxon>Araneoidea</taxon>
        <taxon>Araneidae</taxon>
        <taxon>Caerostris</taxon>
    </lineage>
</organism>
<dbReference type="Proteomes" id="UP001054945">
    <property type="component" value="Unassembled WGS sequence"/>
</dbReference>
<comment type="caution">
    <text evidence="1">The sequence shown here is derived from an EMBL/GenBank/DDBJ whole genome shotgun (WGS) entry which is preliminary data.</text>
</comment>
<keyword evidence="2" id="KW-1185">Reference proteome</keyword>
<gene>
    <name evidence="1" type="ORF">CEXT_213951</name>
</gene>
<evidence type="ECO:0000313" key="1">
    <source>
        <dbReference type="EMBL" id="GIY93795.1"/>
    </source>
</evidence>
<reference evidence="1 2" key="1">
    <citation type="submission" date="2021-06" db="EMBL/GenBank/DDBJ databases">
        <title>Caerostris extrusa draft genome.</title>
        <authorList>
            <person name="Kono N."/>
            <person name="Arakawa K."/>
        </authorList>
    </citation>
    <scope>NUCLEOTIDE SEQUENCE [LARGE SCALE GENOMIC DNA]</scope>
</reference>
<accession>A0AAV4XIN7</accession>
<protein>
    <submittedName>
        <fullName evidence="1">Uncharacterized protein</fullName>
    </submittedName>
</protein>
<proteinExistence type="predicted"/>